<name>A0A1B6JF30_9HEMI</name>
<dbReference type="AlphaFoldDB" id="A0A1B6JF30"/>
<accession>A0A1B6JF30</accession>
<dbReference type="EMBL" id="GECU01009785">
    <property type="protein sequence ID" value="JAS97921.1"/>
    <property type="molecule type" value="Transcribed_RNA"/>
</dbReference>
<protein>
    <recommendedName>
        <fullName evidence="2">26S proteasome non-ATPase regulatory subunit 5</fullName>
    </recommendedName>
</protein>
<evidence type="ECO:0008006" key="2">
    <source>
        <dbReference type="Google" id="ProtNLM"/>
    </source>
</evidence>
<gene>
    <name evidence="1" type="ORF">g.56736</name>
</gene>
<evidence type="ECO:0000313" key="1">
    <source>
        <dbReference type="EMBL" id="JAS97921.1"/>
    </source>
</evidence>
<feature type="non-terminal residue" evidence="1">
    <location>
        <position position="107"/>
    </location>
</feature>
<feature type="non-terminal residue" evidence="1">
    <location>
        <position position="1"/>
    </location>
</feature>
<reference evidence="1" key="1">
    <citation type="submission" date="2015-11" db="EMBL/GenBank/DDBJ databases">
        <title>De novo transcriptome assembly of four potential Pierce s Disease insect vectors from Arizona vineyards.</title>
        <authorList>
            <person name="Tassone E.E."/>
        </authorList>
    </citation>
    <scope>NUCLEOTIDE SEQUENCE</scope>
</reference>
<organism evidence="1">
    <name type="scientific">Homalodisca liturata</name>
    <dbReference type="NCBI Taxonomy" id="320908"/>
    <lineage>
        <taxon>Eukaryota</taxon>
        <taxon>Metazoa</taxon>
        <taxon>Ecdysozoa</taxon>
        <taxon>Arthropoda</taxon>
        <taxon>Hexapoda</taxon>
        <taxon>Insecta</taxon>
        <taxon>Pterygota</taxon>
        <taxon>Neoptera</taxon>
        <taxon>Paraneoptera</taxon>
        <taxon>Hemiptera</taxon>
        <taxon>Auchenorrhyncha</taxon>
        <taxon>Membracoidea</taxon>
        <taxon>Cicadellidae</taxon>
        <taxon>Cicadellinae</taxon>
        <taxon>Proconiini</taxon>
        <taxon>Homalodisca</taxon>
    </lineage>
</organism>
<sequence length="107" mass="12044">HASILATSIANEDLSYIQEFLVSDTRMEDVKALSLDNKERLVTLLVEFLDAPLRVEAIEMIYALLRDVGHVEALSKKLVERSADFAKLIYLKGKIDYLLYQSRGGAT</sequence>
<proteinExistence type="predicted"/>